<dbReference type="OrthoDB" id="435754at2759"/>
<evidence type="ECO:0000256" key="4">
    <source>
        <dbReference type="ARBA" id="ARBA00023157"/>
    </source>
</evidence>
<evidence type="ECO:0000313" key="8">
    <source>
        <dbReference type="EMBL" id="KAF2431450.1"/>
    </source>
</evidence>
<evidence type="ECO:0000256" key="2">
    <source>
        <dbReference type="ARBA" id="ARBA00012571"/>
    </source>
</evidence>
<evidence type="ECO:0000256" key="1">
    <source>
        <dbReference type="ARBA" id="ARBA00007469"/>
    </source>
</evidence>
<keyword evidence="3" id="KW-0378">Hydrolase</keyword>
<dbReference type="GO" id="GO:0005576">
    <property type="term" value="C:extracellular region"/>
    <property type="evidence" value="ECO:0007669"/>
    <property type="project" value="TreeGrafter"/>
</dbReference>
<dbReference type="EMBL" id="MU007032">
    <property type="protein sequence ID" value="KAF2431450.1"/>
    <property type="molecule type" value="Genomic_DNA"/>
</dbReference>
<dbReference type="PANTHER" id="PTHR11240:SF22">
    <property type="entry name" value="RIBONUCLEASE T2"/>
    <property type="match status" value="1"/>
</dbReference>
<dbReference type="AlphaFoldDB" id="A0A9P4TZ91"/>
<dbReference type="Pfam" id="PF00445">
    <property type="entry name" value="Ribonuclease_T2"/>
    <property type="match status" value="1"/>
</dbReference>
<evidence type="ECO:0000256" key="3">
    <source>
        <dbReference type="ARBA" id="ARBA00022759"/>
    </source>
</evidence>
<dbReference type="InterPro" id="IPR001568">
    <property type="entry name" value="RNase_T2-like"/>
</dbReference>
<dbReference type="GO" id="GO:0003723">
    <property type="term" value="F:RNA binding"/>
    <property type="evidence" value="ECO:0007669"/>
    <property type="project" value="InterPro"/>
</dbReference>
<evidence type="ECO:0000313" key="9">
    <source>
        <dbReference type="Proteomes" id="UP000800235"/>
    </source>
</evidence>
<evidence type="ECO:0000256" key="6">
    <source>
        <dbReference type="RuleBase" id="RU004328"/>
    </source>
</evidence>
<feature type="signal peptide" evidence="7">
    <location>
        <begin position="1"/>
        <end position="28"/>
    </location>
</feature>
<dbReference type="GO" id="GO:0006401">
    <property type="term" value="P:RNA catabolic process"/>
    <property type="evidence" value="ECO:0007669"/>
    <property type="project" value="TreeGrafter"/>
</dbReference>
<evidence type="ECO:0000256" key="5">
    <source>
        <dbReference type="PIRSR" id="PIRSR633697-1"/>
    </source>
</evidence>
<keyword evidence="3" id="KW-0255">Endonuclease</keyword>
<feature type="active site" evidence="5">
    <location>
        <position position="149"/>
    </location>
</feature>
<comment type="similarity">
    <text evidence="1 6">Belongs to the RNase T2 family.</text>
</comment>
<evidence type="ECO:0000256" key="7">
    <source>
        <dbReference type="SAM" id="SignalP"/>
    </source>
</evidence>
<dbReference type="SUPFAM" id="SSF55895">
    <property type="entry name" value="Ribonuclease Rh-like"/>
    <property type="match status" value="1"/>
</dbReference>
<dbReference type="PANTHER" id="PTHR11240">
    <property type="entry name" value="RIBONUCLEASE T2"/>
    <property type="match status" value="1"/>
</dbReference>
<dbReference type="Proteomes" id="UP000800235">
    <property type="component" value="Unassembled WGS sequence"/>
</dbReference>
<keyword evidence="3" id="KW-0540">Nuclease</keyword>
<reference evidence="8" key="1">
    <citation type="journal article" date="2020" name="Stud. Mycol.">
        <title>101 Dothideomycetes genomes: a test case for predicting lifestyles and emergence of pathogens.</title>
        <authorList>
            <person name="Haridas S."/>
            <person name="Albert R."/>
            <person name="Binder M."/>
            <person name="Bloem J."/>
            <person name="Labutti K."/>
            <person name="Salamov A."/>
            <person name="Andreopoulos B."/>
            <person name="Baker S."/>
            <person name="Barry K."/>
            <person name="Bills G."/>
            <person name="Bluhm B."/>
            <person name="Cannon C."/>
            <person name="Castanera R."/>
            <person name="Culley D."/>
            <person name="Daum C."/>
            <person name="Ezra D."/>
            <person name="Gonzalez J."/>
            <person name="Henrissat B."/>
            <person name="Kuo A."/>
            <person name="Liang C."/>
            <person name="Lipzen A."/>
            <person name="Lutzoni F."/>
            <person name="Magnuson J."/>
            <person name="Mondo S."/>
            <person name="Nolan M."/>
            <person name="Ohm R."/>
            <person name="Pangilinan J."/>
            <person name="Park H.-J."/>
            <person name="Ramirez L."/>
            <person name="Alfaro M."/>
            <person name="Sun H."/>
            <person name="Tritt A."/>
            <person name="Yoshinaga Y."/>
            <person name="Zwiers L.-H."/>
            <person name="Turgeon B."/>
            <person name="Goodwin S."/>
            <person name="Spatafora J."/>
            <person name="Crous P."/>
            <person name="Grigoriev I."/>
        </authorList>
    </citation>
    <scope>NUCLEOTIDE SEQUENCE</scope>
    <source>
        <strain evidence="8">CBS 130266</strain>
    </source>
</reference>
<dbReference type="InterPro" id="IPR033697">
    <property type="entry name" value="Ribonuclease_T2_eukaryotic"/>
</dbReference>
<keyword evidence="4" id="KW-1015">Disulfide bond</keyword>
<feature type="chain" id="PRO_5040409014" description="ribonuclease T2" evidence="7">
    <location>
        <begin position="29"/>
        <end position="294"/>
    </location>
</feature>
<dbReference type="InterPro" id="IPR033130">
    <property type="entry name" value="RNase_T2_His_AS_2"/>
</dbReference>
<sequence length="294" mass="33481">MSLAGRNWHQTLLALVVALFSYVELSGGHSNGESKLCSRDDLDVLSCSAESLTTSSCCVESPGGLLVQTQLYNFNPGLGPHNSWTIHGLWPDYCNGSYPSSCDSSREYKNLPKIFQENKLEWLMRYFKIYWKVLNGTDVDLWAHEWAKHGTCMSTLRPNCYANYEPHMELMQFFTTIYELYRRLPTFTFLSACGILPTNETTYTLETIETCLRAATGFVPHLGCSSDNYLNEIWYYFHLRGRLGDRNAGTTGFQGTNSTFKSTCSTEGIRYPHKSSADIDQHTEIEELFKHEDL</sequence>
<gene>
    <name evidence="8" type="ORF">EJ08DRAFT_587295</name>
</gene>
<dbReference type="PROSITE" id="PS00531">
    <property type="entry name" value="RNASE_T2_2"/>
    <property type="match status" value="1"/>
</dbReference>
<dbReference type="GO" id="GO:0033897">
    <property type="term" value="F:ribonuclease T2 activity"/>
    <property type="evidence" value="ECO:0007669"/>
    <property type="project" value="UniProtKB-EC"/>
</dbReference>
<dbReference type="CDD" id="cd01061">
    <property type="entry name" value="RNase_T2_euk"/>
    <property type="match status" value="1"/>
</dbReference>
<feature type="active site" evidence="5">
    <location>
        <position position="87"/>
    </location>
</feature>
<keyword evidence="9" id="KW-1185">Reference proteome</keyword>
<accession>A0A9P4TZ91</accession>
<dbReference type="PROSITE" id="PS00530">
    <property type="entry name" value="RNASE_T2_1"/>
    <property type="match status" value="1"/>
</dbReference>
<dbReference type="InterPro" id="IPR036430">
    <property type="entry name" value="RNase_T2-like_sf"/>
</dbReference>
<keyword evidence="7" id="KW-0732">Signal</keyword>
<dbReference type="InterPro" id="IPR018188">
    <property type="entry name" value="RNase_T2_His_AS_1"/>
</dbReference>
<protein>
    <recommendedName>
        <fullName evidence="2">ribonuclease T2</fullName>
        <ecNumber evidence="2">4.6.1.19</ecNumber>
    </recommendedName>
</protein>
<comment type="caution">
    <text evidence="8">The sequence shown here is derived from an EMBL/GenBank/DDBJ whole genome shotgun (WGS) entry which is preliminary data.</text>
</comment>
<name>A0A9P4TZ91_9PEZI</name>
<dbReference type="EC" id="4.6.1.19" evidence="2"/>
<dbReference type="Gene3D" id="3.90.730.10">
    <property type="entry name" value="Ribonuclease T2-like"/>
    <property type="match status" value="1"/>
</dbReference>
<organism evidence="8 9">
    <name type="scientific">Tothia fuscella</name>
    <dbReference type="NCBI Taxonomy" id="1048955"/>
    <lineage>
        <taxon>Eukaryota</taxon>
        <taxon>Fungi</taxon>
        <taxon>Dikarya</taxon>
        <taxon>Ascomycota</taxon>
        <taxon>Pezizomycotina</taxon>
        <taxon>Dothideomycetes</taxon>
        <taxon>Pleosporomycetidae</taxon>
        <taxon>Venturiales</taxon>
        <taxon>Cylindrosympodiaceae</taxon>
        <taxon>Tothia</taxon>
    </lineage>
</organism>
<proteinExistence type="inferred from homology"/>
<feature type="active site" evidence="5">
    <location>
        <position position="145"/>
    </location>
</feature>